<dbReference type="AlphaFoldDB" id="A0A7X2NIR4"/>
<evidence type="ECO:0000313" key="5">
    <source>
        <dbReference type="Proteomes" id="UP000429958"/>
    </source>
</evidence>
<dbReference type="InterPro" id="IPR029063">
    <property type="entry name" value="SAM-dependent_MTases_sf"/>
</dbReference>
<dbReference type="RefSeq" id="WP_154470920.1">
    <property type="nucleotide sequence ID" value="NZ_DBEWUL010000024.1"/>
</dbReference>
<dbReference type="InterPro" id="IPR041698">
    <property type="entry name" value="Methyltransf_25"/>
</dbReference>
<evidence type="ECO:0000256" key="1">
    <source>
        <dbReference type="ARBA" id="ARBA00022603"/>
    </source>
</evidence>
<dbReference type="InterPro" id="IPR051052">
    <property type="entry name" value="Diverse_substrate_MTase"/>
</dbReference>
<dbReference type="Pfam" id="PF13649">
    <property type="entry name" value="Methyltransf_25"/>
    <property type="match status" value="1"/>
</dbReference>
<evidence type="ECO:0000259" key="3">
    <source>
        <dbReference type="Pfam" id="PF13649"/>
    </source>
</evidence>
<keyword evidence="2 4" id="KW-0808">Transferase</keyword>
<reference evidence="4 5" key="1">
    <citation type="submission" date="2019-08" db="EMBL/GenBank/DDBJ databases">
        <title>In-depth cultivation of the pig gut microbiome towards novel bacterial diversity and tailored functional studies.</title>
        <authorList>
            <person name="Wylensek D."/>
            <person name="Hitch T.C.A."/>
            <person name="Clavel T."/>
        </authorList>
    </citation>
    <scope>NUCLEOTIDE SEQUENCE [LARGE SCALE GENOMIC DNA]</scope>
    <source>
        <strain evidence="4 5">WCA-389-WT-23D1</strain>
    </source>
</reference>
<dbReference type="EMBL" id="VUMD01000002">
    <property type="protein sequence ID" value="MSS35511.1"/>
    <property type="molecule type" value="Genomic_DNA"/>
</dbReference>
<keyword evidence="1 4" id="KW-0489">Methyltransferase</keyword>
<protein>
    <submittedName>
        <fullName evidence="4">Class I SAM-dependent methyltransferase</fullName>
    </submittedName>
</protein>
<dbReference type="PANTHER" id="PTHR44942:SF4">
    <property type="entry name" value="METHYLTRANSFERASE TYPE 11 DOMAIN-CONTAINING PROTEIN"/>
    <property type="match status" value="1"/>
</dbReference>
<evidence type="ECO:0000256" key="2">
    <source>
        <dbReference type="ARBA" id="ARBA00022679"/>
    </source>
</evidence>
<keyword evidence="5" id="KW-1185">Reference proteome</keyword>
<dbReference type="PANTHER" id="PTHR44942">
    <property type="entry name" value="METHYLTRANSF_11 DOMAIN-CONTAINING PROTEIN"/>
    <property type="match status" value="1"/>
</dbReference>
<sequence>METKHPSMLDLLLETHIGLERQGPGSSEAIEQALGFLKPLNKFSRIADLGCGTGGQTIHLAQHLPGAITGLDMFADFIEKLNENAKSMNLGNRVTGIVGSMEDLPFQKNSLDLIWSEGAIDNIGFEKGISHWHDFLKKGGFIAVTCPSWLTKERPAIVEQFWYEAGSRLDCVSNNIEIMQRCGYQFIASFTLPEECWTENYFIPREAAINRLLEKYAGNETMIEYAAQNRYETELYSKFNQYYGYVFYIGRAI</sequence>
<dbReference type="SUPFAM" id="SSF53335">
    <property type="entry name" value="S-adenosyl-L-methionine-dependent methyltransferases"/>
    <property type="match status" value="1"/>
</dbReference>
<evidence type="ECO:0000313" key="4">
    <source>
        <dbReference type="EMBL" id="MSS35511.1"/>
    </source>
</evidence>
<organism evidence="4 5">
    <name type="scientific">Clostridium porci</name>
    <dbReference type="NCBI Taxonomy" id="2605778"/>
    <lineage>
        <taxon>Bacteria</taxon>
        <taxon>Bacillati</taxon>
        <taxon>Bacillota</taxon>
        <taxon>Clostridia</taxon>
        <taxon>Eubacteriales</taxon>
        <taxon>Clostridiaceae</taxon>
        <taxon>Clostridium</taxon>
    </lineage>
</organism>
<proteinExistence type="predicted"/>
<name>A0A7X2NIR4_9CLOT</name>
<feature type="domain" description="Methyltransferase" evidence="3">
    <location>
        <begin position="46"/>
        <end position="140"/>
    </location>
</feature>
<dbReference type="Proteomes" id="UP000429958">
    <property type="component" value="Unassembled WGS sequence"/>
</dbReference>
<dbReference type="Gene3D" id="3.40.50.150">
    <property type="entry name" value="Vaccinia Virus protein VP39"/>
    <property type="match status" value="1"/>
</dbReference>
<dbReference type="GO" id="GO:0032259">
    <property type="term" value="P:methylation"/>
    <property type="evidence" value="ECO:0007669"/>
    <property type="project" value="UniProtKB-KW"/>
</dbReference>
<dbReference type="CDD" id="cd02440">
    <property type="entry name" value="AdoMet_MTases"/>
    <property type="match status" value="1"/>
</dbReference>
<comment type="caution">
    <text evidence="4">The sequence shown here is derived from an EMBL/GenBank/DDBJ whole genome shotgun (WGS) entry which is preliminary data.</text>
</comment>
<accession>A0A7X2NIR4</accession>
<gene>
    <name evidence="4" type="ORF">FYJ39_02665</name>
</gene>
<dbReference type="GO" id="GO:0008168">
    <property type="term" value="F:methyltransferase activity"/>
    <property type="evidence" value="ECO:0007669"/>
    <property type="project" value="UniProtKB-KW"/>
</dbReference>